<dbReference type="InterPro" id="IPR013087">
    <property type="entry name" value="Znf_C2H2_type"/>
</dbReference>
<dbReference type="PROSITE" id="PS50157">
    <property type="entry name" value="ZINC_FINGER_C2H2_2"/>
    <property type="match status" value="1"/>
</dbReference>
<comment type="caution">
    <text evidence="4">The sequence shown here is derived from an EMBL/GenBank/DDBJ whole genome shotgun (WGS) entry which is preliminary data.</text>
</comment>
<feature type="non-terminal residue" evidence="4">
    <location>
        <position position="1"/>
    </location>
</feature>
<gene>
    <name evidence="4" type="ORF">R3P38DRAFT_2481697</name>
</gene>
<dbReference type="EMBL" id="JAWWNJ010000123">
    <property type="protein sequence ID" value="KAK6988387.1"/>
    <property type="molecule type" value="Genomic_DNA"/>
</dbReference>
<keyword evidence="1" id="KW-0862">Zinc</keyword>
<name>A0AAV9ZQG4_9AGAR</name>
<accession>A0AAV9ZQG4</accession>
<proteinExistence type="predicted"/>
<sequence length="831" mass="94843">EKYHQRVSHQKTCDVAYPNEKSQRFHRTLGVFSCTRCEHSHQDPTRFGEHIRDCTALDPALVPKQSNPVSGPSEYLRQSEHDLQHPTSPIPGIGIRRRSFPLTRTANPPPRPNLADFPTIDPRDYLRIPEPTTITTHETIPLRSYSIIINREFGVLICVNCGKCVTPNRVVEHIRGHSGAIVDVPSNLGAVLQETFDLSDWKDFPPGIRAPVYGLLIFPDPFFFCRRCGHGFRSESSLGTHQSSPKCPRLNNEVDEYFLAYGQTFAFTTSKFAVDIGALTRRDTSDFDAAHLYTTTFAPPPDYSRLPVSLPVNTQNLDQFFHREGWIEHLAGLTPVAINELTSVPKDNDHPYIQLLRDIIFGYLGEIGTYIKRHSSHGLMRRMAQVTERFDQEFRALKDKTYKDYGRELVRLLYNCIEQARGNAERNYYPLTPAQTTALLDLHHTLITPDCSPENATPHIHHTLFELFTQMKEHGAVSNFDLTVISYLVVRSMGDSEWIKTSEIGRVVAKLMWNTRGVVLYEMQSVMEKKRLSTADAYQRFKVFLIDGQDSVFTYLFNTATLIKSIRGEEYGEARSWISDELGRQLTFGTHVINLDGFLAVKNGLTREYDRIINEEIFFNEAIPAWFTREFNIATMVDDPRNNTAGYSFIDHPQNGLTKMFTLYGEWLLSSPSRAAQFADFIDNQIVWKSAPCYALLKSFSNLRRILCTRKIIDVGPSVRATEISRDLLRNVSGASMRSLLILFHNLCIVGVQDKTSHRILKKRFTPGAEASDTAQVHIANLVFFRRFESDLIRVFRGDVDANRYNMYMWPDLKDNLDGETISEDLGDATE</sequence>
<feature type="region of interest" description="Disordered" evidence="2">
    <location>
        <begin position="62"/>
        <end position="95"/>
    </location>
</feature>
<feature type="non-terminal residue" evidence="4">
    <location>
        <position position="831"/>
    </location>
</feature>
<keyword evidence="1" id="KW-0863">Zinc-finger</keyword>
<dbReference type="Proteomes" id="UP001362999">
    <property type="component" value="Unassembled WGS sequence"/>
</dbReference>
<evidence type="ECO:0000313" key="4">
    <source>
        <dbReference type="EMBL" id="KAK6988387.1"/>
    </source>
</evidence>
<evidence type="ECO:0000259" key="3">
    <source>
        <dbReference type="PROSITE" id="PS50157"/>
    </source>
</evidence>
<keyword evidence="5" id="KW-1185">Reference proteome</keyword>
<feature type="domain" description="C2H2-type" evidence="3">
    <location>
        <begin position="223"/>
        <end position="242"/>
    </location>
</feature>
<reference evidence="4 5" key="1">
    <citation type="journal article" date="2024" name="J Genomics">
        <title>Draft genome sequencing and assembly of Favolaschia claudopus CIRM-BRFM 2984 isolated from oak limbs.</title>
        <authorList>
            <person name="Navarro D."/>
            <person name="Drula E."/>
            <person name="Chaduli D."/>
            <person name="Cazenave R."/>
            <person name="Ahrendt S."/>
            <person name="Wang J."/>
            <person name="Lipzen A."/>
            <person name="Daum C."/>
            <person name="Barry K."/>
            <person name="Grigoriev I.V."/>
            <person name="Favel A."/>
            <person name="Rosso M.N."/>
            <person name="Martin F."/>
        </authorList>
    </citation>
    <scope>NUCLEOTIDE SEQUENCE [LARGE SCALE GENOMIC DNA]</scope>
    <source>
        <strain evidence="4 5">CIRM-BRFM 2984</strain>
    </source>
</reference>
<evidence type="ECO:0000256" key="1">
    <source>
        <dbReference type="PROSITE-ProRule" id="PRU00042"/>
    </source>
</evidence>
<dbReference type="GO" id="GO:0008270">
    <property type="term" value="F:zinc ion binding"/>
    <property type="evidence" value="ECO:0007669"/>
    <property type="project" value="UniProtKB-KW"/>
</dbReference>
<protein>
    <recommendedName>
        <fullName evidence="3">C2H2-type domain-containing protein</fullName>
    </recommendedName>
</protein>
<evidence type="ECO:0000313" key="5">
    <source>
        <dbReference type="Proteomes" id="UP001362999"/>
    </source>
</evidence>
<keyword evidence="1" id="KW-0479">Metal-binding</keyword>
<evidence type="ECO:0000256" key="2">
    <source>
        <dbReference type="SAM" id="MobiDB-lite"/>
    </source>
</evidence>
<dbReference type="AlphaFoldDB" id="A0AAV9ZQG4"/>
<organism evidence="4 5">
    <name type="scientific">Favolaschia claudopus</name>
    <dbReference type="NCBI Taxonomy" id="2862362"/>
    <lineage>
        <taxon>Eukaryota</taxon>
        <taxon>Fungi</taxon>
        <taxon>Dikarya</taxon>
        <taxon>Basidiomycota</taxon>
        <taxon>Agaricomycotina</taxon>
        <taxon>Agaricomycetes</taxon>
        <taxon>Agaricomycetidae</taxon>
        <taxon>Agaricales</taxon>
        <taxon>Marasmiineae</taxon>
        <taxon>Mycenaceae</taxon>
        <taxon>Favolaschia</taxon>
    </lineage>
</organism>